<protein>
    <submittedName>
        <fullName evidence="1">Uncharacterized protein</fullName>
    </submittedName>
</protein>
<dbReference type="Proteomes" id="UP000193866">
    <property type="component" value="Unassembled WGS sequence"/>
</dbReference>
<accession>A0A1X1YBQ8</accession>
<dbReference type="AlphaFoldDB" id="A0A1X1YBQ8"/>
<dbReference type="EMBL" id="LQPG01000035">
    <property type="protein sequence ID" value="ORW08471.1"/>
    <property type="molecule type" value="Genomic_DNA"/>
</dbReference>
<name>A0A1X1YBQ8_9MYCO</name>
<proteinExistence type="predicted"/>
<evidence type="ECO:0000313" key="1">
    <source>
        <dbReference type="EMBL" id="ORW08471.1"/>
    </source>
</evidence>
<keyword evidence="2" id="KW-1185">Reference proteome</keyword>
<sequence>MKVADQLRFAGGNAEVVHTDTAATVADITADTMWISSEAYELGHSRGFESALYFHAYQQATRETEIACDVPDRFGGLDAQDYRSAFAAGVRDFWDGGAAVRTSA</sequence>
<evidence type="ECO:0000313" key="2">
    <source>
        <dbReference type="Proteomes" id="UP000193866"/>
    </source>
</evidence>
<organism evidence="1 2">
    <name type="scientific">Mycolicibacter longobardus</name>
    <dbReference type="NCBI Taxonomy" id="1108812"/>
    <lineage>
        <taxon>Bacteria</taxon>
        <taxon>Bacillati</taxon>
        <taxon>Actinomycetota</taxon>
        <taxon>Actinomycetes</taxon>
        <taxon>Mycobacteriales</taxon>
        <taxon>Mycobacteriaceae</taxon>
        <taxon>Mycolicibacter</taxon>
    </lineage>
</organism>
<gene>
    <name evidence="1" type="ORF">AWC16_18900</name>
</gene>
<comment type="caution">
    <text evidence="1">The sequence shown here is derived from an EMBL/GenBank/DDBJ whole genome shotgun (WGS) entry which is preliminary data.</text>
</comment>
<dbReference type="STRING" id="1108812.AWC16_18900"/>
<reference evidence="1 2" key="1">
    <citation type="submission" date="2016-01" db="EMBL/GenBank/DDBJ databases">
        <title>The new phylogeny of the genus Mycobacterium.</title>
        <authorList>
            <person name="Tarcisio F."/>
            <person name="Conor M."/>
            <person name="Antonella G."/>
            <person name="Elisabetta G."/>
            <person name="Giulia F.S."/>
            <person name="Sara T."/>
            <person name="Anna F."/>
            <person name="Clotilde B."/>
            <person name="Roberto B."/>
            <person name="Veronica D.S."/>
            <person name="Fabio R."/>
            <person name="Monica P."/>
            <person name="Olivier J."/>
            <person name="Enrico T."/>
            <person name="Nicola S."/>
        </authorList>
    </citation>
    <scope>NUCLEOTIDE SEQUENCE [LARGE SCALE GENOMIC DNA]</scope>
    <source>
        <strain evidence="1 2">DSM 45394</strain>
    </source>
</reference>